<accession>A0ABR9BFL7</accession>
<evidence type="ECO:0000256" key="2">
    <source>
        <dbReference type="ARBA" id="ARBA00022723"/>
    </source>
</evidence>
<evidence type="ECO:0000256" key="1">
    <source>
        <dbReference type="ARBA" id="ARBA00009175"/>
    </source>
</evidence>
<dbReference type="InterPro" id="IPR044084">
    <property type="entry name" value="AvModA-like_subst-bd"/>
</dbReference>
<sequence>MKPVSRVLAVLAVAILPGLSAAAEIKVAVAANFNGTLQKLAAMYKAASGHTLVLSAGSSGALTTQIVNGAPFDVFLSADSARPEKLEADGLAVPGSRFVYALGVPVLWSASAGVVDDEGKVLREGSFRHLAIAEPRNAPYGAAAQQIMSTLGVWDALEAAGRVVKGNSIGQTHGQVASGAAELGFVALAQIKGADGIPGSHWIPPTDMYTPIAQAAVALKRADHPAAAADFLAWLRSDAAARKVIEDAGYGLE</sequence>
<dbReference type="InterPro" id="IPR005950">
    <property type="entry name" value="ModA"/>
</dbReference>
<evidence type="ECO:0000256" key="3">
    <source>
        <dbReference type="ARBA" id="ARBA00022729"/>
    </source>
</evidence>
<evidence type="ECO:0000313" key="6">
    <source>
        <dbReference type="Proteomes" id="UP000603602"/>
    </source>
</evidence>
<dbReference type="Gene3D" id="3.40.190.10">
    <property type="entry name" value="Periplasmic binding protein-like II"/>
    <property type="match status" value="2"/>
</dbReference>
<evidence type="ECO:0000256" key="4">
    <source>
        <dbReference type="SAM" id="SignalP"/>
    </source>
</evidence>
<dbReference type="InterPro" id="IPR050682">
    <property type="entry name" value="ModA/WtpA"/>
</dbReference>
<dbReference type="SUPFAM" id="SSF53850">
    <property type="entry name" value="Periplasmic binding protein-like II"/>
    <property type="match status" value="1"/>
</dbReference>
<protein>
    <submittedName>
        <fullName evidence="5">Molybdate ABC transporter substrate-binding protein</fullName>
    </submittedName>
</protein>
<dbReference type="PIRSF" id="PIRSF004846">
    <property type="entry name" value="ModA"/>
    <property type="match status" value="1"/>
</dbReference>
<feature type="chain" id="PRO_5045086921" evidence="4">
    <location>
        <begin position="23"/>
        <end position="253"/>
    </location>
</feature>
<keyword evidence="2" id="KW-0479">Metal-binding</keyword>
<dbReference type="RefSeq" id="WP_187718788.1">
    <property type="nucleotide sequence ID" value="NZ_JACTAH010000002.1"/>
</dbReference>
<evidence type="ECO:0000313" key="5">
    <source>
        <dbReference type="EMBL" id="MBD8504006.1"/>
    </source>
</evidence>
<dbReference type="PANTHER" id="PTHR30632">
    <property type="entry name" value="MOLYBDATE-BINDING PERIPLASMIC PROTEIN"/>
    <property type="match status" value="1"/>
</dbReference>
<dbReference type="Proteomes" id="UP000603602">
    <property type="component" value="Unassembled WGS sequence"/>
</dbReference>
<dbReference type="EMBL" id="JACYTO010000002">
    <property type="protein sequence ID" value="MBD8504006.1"/>
    <property type="molecule type" value="Genomic_DNA"/>
</dbReference>
<keyword evidence="6" id="KW-1185">Reference proteome</keyword>
<keyword evidence="3 4" id="KW-0732">Signal</keyword>
<comment type="caution">
    <text evidence="5">The sequence shown here is derived from an EMBL/GenBank/DDBJ whole genome shotgun (WGS) entry which is preliminary data.</text>
</comment>
<reference evidence="6" key="1">
    <citation type="submission" date="2023-07" db="EMBL/GenBank/DDBJ databases">
        <title>Thauera sp. CAU 1555 isolated from sand of Yaerae Beach.</title>
        <authorList>
            <person name="Kim W."/>
        </authorList>
    </citation>
    <scope>NUCLEOTIDE SEQUENCE [LARGE SCALE GENOMIC DNA]</scope>
    <source>
        <strain evidence="6">CAU 1555</strain>
    </source>
</reference>
<name>A0ABR9BFL7_9RHOO</name>
<feature type="signal peptide" evidence="4">
    <location>
        <begin position="1"/>
        <end position="22"/>
    </location>
</feature>
<proteinExistence type="inferred from homology"/>
<gene>
    <name evidence="5" type="primary">modA</name>
    <name evidence="5" type="ORF">IFO67_14010</name>
</gene>
<organism evidence="5 6">
    <name type="scientific">Thauera sedimentorum</name>
    <dbReference type="NCBI Taxonomy" id="2767595"/>
    <lineage>
        <taxon>Bacteria</taxon>
        <taxon>Pseudomonadati</taxon>
        <taxon>Pseudomonadota</taxon>
        <taxon>Betaproteobacteria</taxon>
        <taxon>Rhodocyclales</taxon>
        <taxon>Zoogloeaceae</taxon>
        <taxon>Thauera</taxon>
    </lineage>
</organism>
<comment type="similarity">
    <text evidence="1">Belongs to the bacterial solute-binding protein ModA family.</text>
</comment>
<dbReference type="Pfam" id="PF13531">
    <property type="entry name" value="SBP_bac_11"/>
    <property type="match status" value="1"/>
</dbReference>
<dbReference type="CDD" id="cd13539">
    <property type="entry name" value="PBP2_AvModA"/>
    <property type="match status" value="1"/>
</dbReference>
<dbReference type="NCBIfam" id="TIGR01256">
    <property type="entry name" value="modA"/>
    <property type="match status" value="1"/>
</dbReference>
<dbReference type="PANTHER" id="PTHR30632:SF14">
    <property type="entry name" value="TUNGSTATE_MOLYBDATE_CHROMATE-BINDING PROTEIN MODA"/>
    <property type="match status" value="1"/>
</dbReference>